<dbReference type="Pfam" id="PF13715">
    <property type="entry name" value="CarbopepD_reg_2"/>
    <property type="match status" value="1"/>
</dbReference>
<dbReference type="AlphaFoldDB" id="A0A2P8C8I6"/>
<keyword evidence="4 8" id="KW-0812">Transmembrane</keyword>
<feature type="signal peptide" evidence="10">
    <location>
        <begin position="1"/>
        <end position="29"/>
    </location>
</feature>
<dbReference type="InterPro" id="IPR036942">
    <property type="entry name" value="Beta-barrel_TonB_sf"/>
</dbReference>
<evidence type="ECO:0000256" key="7">
    <source>
        <dbReference type="ARBA" id="ARBA00023237"/>
    </source>
</evidence>
<sequence>MKKKLFLTIFRLGLFVLPSLLFLNTPASASDLSKRINIDEGSYTLGQFINMITDQSGYDFTYQAAELPMETKASIPMKGETVDKATERLAKTFQLKVNILNNNIILKPGDAKGKQDTKTIKGKVLDDKGQPLPGATVVVKGTTTGTITGPDGTFSLTAPANATALTVTFIGMQSQDIALDGRASYTVNMRPETVGLDEVVAIGYGTVKKKDLTGAVGIVKSSEIESQPTESVDKMLQGRMAGVDVVADNSPGGGVAVRVRGYSTIRNNEPLYIIDGVPVSEGINMVNPNDIASIQVLKDASSASIYGARAANGVVIITTRQGKSKDPSLRVDAYVGLQQAANKLTMLNAQQYGDMLWQAIKNDGATPANEIYGNGPTPVIPQYLDAAQIEPSANTNWVDEIFRTAPVQSYNVSFSKGDEKSRQAWSLGYFNQDGIIKYTGFERISGRLNSEYNFFDKKLKVGENLGLSHTWSNVAENNSALGGVVYEAYKMPSIAPVKNLNGEYASSPLNDIQNPMGKLYRNKDNKGKTLKLFGNGYIEYKIIEGLTAKTNFGIDYTNFYERNYSPKYVETYTQQNLSSLTTSNNWKFDWVWTNTLNYVHQFGKHSINVLAGMETLKSQMEGFTGFREGFAYDDPNFRYLDAGDGGSQKNTGTGTEWSMISYISKVDYSYDNRYLLSATFRRDGSSKLGNNKWGNFPAISAGWRVSEEKFFNVDAITNLKLRFGWGQNGNQDVPAYSTISSYYSNPYYSNYAMDGAQTSVYTGFTPSRNGNPDLKWETTTQTNFGVDLGLVKNRIEFTGDYFIKTTKDLLMERPLPPTIGGTTQTVWTNAGEMQNKGFEITLNYHSKKVNDLQWNVGLNLSHVKNELTSLPEDIDYIGLPGSYLHSVNFDQETSRSAVGEPISSFYGYKALGLFKTQAEVDAWGKQPNAQPGDIKFADLNNDGVIDANDRTFIGSPHPDMSFGLNFSLNYRSWDFSLFARGSVGAQIYDLTRYYGDFFDLSAYNKQSRTLNAWTTDNPNATVPRLSLDDPNNNIRPSSYYVQDADYVRLQNVKLGYTLPAGKLHSKRFYLYVQAQNLFTITNYKGLDPEVGLQNYSSAHKNLDIGVDRGIYPAARTYTLGVNLEF</sequence>
<keyword evidence="7 8" id="KW-0998">Cell outer membrane</keyword>
<dbReference type="Gene3D" id="2.60.40.1120">
    <property type="entry name" value="Carboxypeptidase-like, regulatory domain"/>
    <property type="match status" value="1"/>
</dbReference>
<keyword evidence="10" id="KW-0732">Signal</keyword>
<dbReference type="RefSeq" id="WP_211297880.1">
    <property type="nucleotide sequence ID" value="NZ_BLAU01000001.1"/>
</dbReference>
<dbReference type="NCBIfam" id="TIGR04057">
    <property type="entry name" value="SusC_RagA_signa"/>
    <property type="match status" value="1"/>
</dbReference>
<reference evidence="14 15" key="1">
    <citation type="submission" date="2018-03" db="EMBL/GenBank/DDBJ databases">
        <title>Genomic Encyclopedia of Archaeal and Bacterial Type Strains, Phase II (KMG-II): from individual species to whole genera.</title>
        <authorList>
            <person name="Goeker M."/>
        </authorList>
    </citation>
    <scope>NUCLEOTIDE SEQUENCE [LARGE SCALE GENOMIC DNA]</scope>
    <source>
        <strain evidence="14 15">DSM 27267</strain>
    </source>
</reference>
<evidence type="ECO:0000313" key="16">
    <source>
        <dbReference type="Proteomes" id="UP000396862"/>
    </source>
</evidence>
<evidence type="ECO:0000256" key="10">
    <source>
        <dbReference type="SAM" id="SignalP"/>
    </source>
</evidence>
<dbReference type="InterPro" id="IPR000531">
    <property type="entry name" value="Beta-barrel_TonB"/>
</dbReference>
<keyword evidence="3 8" id="KW-1134">Transmembrane beta strand</keyword>
<comment type="similarity">
    <text evidence="8 9">Belongs to the TonB-dependent receptor family.</text>
</comment>
<dbReference type="Gene3D" id="2.40.170.20">
    <property type="entry name" value="TonB-dependent receptor, beta-barrel domain"/>
    <property type="match status" value="1"/>
</dbReference>
<proteinExistence type="inferred from homology"/>
<dbReference type="InterPro" id="IPR008969">
    <property type="entry name" value="CarboxyPept-like_regulatory"/>
</dbReference>
<comment type="caution">
    <text evidence="14">The sequence shown here is derived from an EMBL/GenBank/DDBJ whole genome shotgun (WGS) entry which is preliminary data.</text>
</comment>
<evidence type="ECO:0000256" key="8">
    <source>
        <dbReference type="PROSITE-ProRule" id="PRU01360"/>
    </source>
</evidence>
<dbReference type="EMBL" id="PYGC01000010">
    <property type="protein sequence ID" value="PSK81267.1"/>
    <property type="molecule type" value="Genomic_DNA"/>
</dbReference>
<name>A0A2P8C8I6_9BACT</name>
<evidence type="ECO:0000256" key="2">
    <source>
        <dbReference type="ARBA" id="ARBA00022448"/>
    </source>
</evidence>
<protein>
    <submittedName>
        <fullName evidence="13">SusC/RagA family TonB-linked outer membrane protein</fullName>
    </submittedName>
    <submittedName>
        <fullName evidence="14">TonB-linked SusC/RagA family outer membrane protein</fullName>
    </submittedName>
</protein>
<keyword evidence="6 8" id="KW-0472">Membrane</keyword>
<dbReference type="InterPro" id="IPR037066">
    <property type="entry name" value="Plug_dom_sf"/>
</dbReference>
<dbReference type="Pfam" id="PF00593">
    <property type="entry name" value="TonB_dep_Rec_b-barrel"/>
    <property type="match status" value="1"/>
</dbReference>
<accession>A0A2P8C8I6</accession>
<evidence type="ECO:0000259" key="11">
    <source>
        <dbReference type="Pfam" id="PF00593"/>
    </source>
</evidence>
<evidence type="ECO:0000259" key="12">
    <source>
        <dbReference type="Pfam" id="PF07715"/>
    </source>
</evidence>
<evidence type="ECO:0000313" key="15">
    <source>
        <dbReference type="Proteomes" id="UP000240621"/>
    </source>
</evidence>
<dbReference type="InterPro" id="IPR023996">
    <property type="entry name" value="TonB-dep_OMP_SusC/RagA"/>
</dbReference>
<dbReference type="Proteomes" id="UP000396862">
    <property type="component" value="Unassembled WGS sequence"/>
</dbReference>
<dbReference type="EMBL" id="BLAU01000001">
    <property type="protein sequence ID" value="GET21649.1"/>
    <property type="molecule type" value="Genomic_DNA"/>
</dbReference>
<gene>
    <name evidence="14" type="ORF">CLV93_11051</name>
    <name evidence="13" type="ORF">JCM18694_18950</name>
</gene>
<evidence type="ECO:0000256" key="4">
    <source>
        <dbReference type="ARBA" id="ARBA00022692"/>
    </source>
</evidence>
<feature type="domain" description="TonB-dependent receptor-like beta-barrel" evidence="11">
    <location>
        <begin position="513"/>
        <end position="1077"/>
    </location>
</feature>
<evidence type="ECO:0000256" key="5">
    <source>
        <dbReference type="ARBA" id="ARBA00023077"/>
    </source>
</evidence>
<dbReference type="GO" id="GO:0009279">
    <property type="term" value="C:cell outer membrane"/>
    <property type="evidence" value="ECO:0007669"/>
    <property type="project" value="UniProtKB-SubCell"/>
</dbReference>
<dbReference type="InterPro" id="IPR039426">
    <property type="entry name" value="TonB-dep_rcpt-like"/>
</dbReference>
<dbReference type="Gene3D" id="2.170.130.10">
    <property type="entry name" value="TonB-dependent receptor, plug domain"/>
    <property type="match status" value="1"/>
</dbReference>
<dbReference type="SUPFAM" id="SSF56935">
    <property type="entry name" value="Porins"/>
    <property type="match status" value="1"/>
</dbReference>
<feature type="chain" id="PRO_5015123087" evidence="10">
    <location>
        <begin position="30"/>
        <end position="1125"/>
    </location>
</feature>
<evidence type="ECO:0000256" key="6">
    <source>
        <dbReference type="ARBA" id="ARBA00023136"/>
    </source>
</evidence>
<dbReference type="SUPFAM" id="SSF49464">
    <property type="entry name" value="Carboxypeptidase regulatory domain-like"/>
    <property type="match status" value="1"/>
</dbReference>
<reference evidence="13 16" key="2">
    <citation type="submission" date="2019-10" db="EMBL/GenBank/DDBJ databases">
        <title>Prolixibacter strains distinguished by the presence of nitrate reductase genes were adept at nitrate-dependent anaerobic corrosion of metallic iron and carbon steel.</title>
        <authorList>
            <person name="Iino T."/>
            <person name="Shono N."/>
            <person name="Ito K."/>
            <person name="Nakamura R."/>
            <person name="Sueoka K."/>
            <person name="Harayama S."/>
            <person name="Ohkuma M."/>
        </authorList>
    </citation>
    <scope>NUCLEOTIDE SEQUENCE [LARGE SCALE GENOMIC DNA]</scope>
    <source>
        <strain evidence="13 16">MIC1-1</strain>
    </source>
</reference>
<keyword evidence="2 8" id="KW-0813">Transport</keyword>
<dbReference type="InterPro" id="IPR012910">
    <property type="entry name" value="Plug_dom"/>
</dbReference>
<keyword evidence="16" id="KW-1185">Reference proteome</keyword>
<dbReference type="NCBIfam" id="TIGR04056">
    <property type="entry name" value="OMP_RagA_SusC"/>
    <property type="match status" value="1"/>
</dbReference>
<evidence type="ECO:0000313" key="13">
    <source>
        <dbReference type="EMBL" id="GET21649.1"/>
    </source>
</evidence>
<dbReference type="InterPro" id="IPR023997">
    <property type="entry name" value="TonB-dep_OMP_SusC/RagA_CS"/>
</dbReference>
<organism evidence="14 15">
    <name type="scientific">Prolixibacter denitrificans</name>
    <dbReference type="NCBI Taxonomy" id="1541063"/>
    <lineage>
        <taxon>Bacteria</taxon>
        <taxon>Pseudomonadati</taxon>
        <taxon>Bacteroidota</taxon>
        <taxon>Bacteroidia</taxon>
        <taxon>Marinilabiliales</taxon>
        <taxon>Prolixibacteraceae</taxon>
        <taxon>Prolixibacter</taxon>
    </lineage>
</organism>
<dbReference type="Pfam" id="PF07715">
    <property type="entry name" value="Plug"/>
    <property type="match status" value="1"/>
</dbReference>
<keyword evidence="5 9" id="KW-0798">TonB box</keyword>
<evidence type="ECO:0000256" key="9">
    <source>
        <dbReference type="RuleBase" id="RU003357"/>
    </source>
</evidence>
<evidence type="ECO:0000313" key="14">
    <source>
        <dbReference type="EMBL" id="PSK81267.1"/>
    </source>
</evidence>
<evidence type="ECO:0000256" key="3">
    <source>
        <dbReference type="ARBA" id="ARBA00022452"/>
    </source>
</evidence>
<comment type="subcellular location">
    <subcellularLocation>
        <location evidence="1 8">Cell outer membrane</location>
        <topology evidence="1 8">Multi-pass membrane protein</topology>
    </subcellularLocation>
</comment>
<dbReference type="PROSITE" id="PS52016">
    <property type="entry name" value="TONB_DEPENDENT_REC_3"/>
    <property type="match status" value="1"/>
</dbReference>
<dbReference type="Proteomes" id="UP000240621">
    <property type="component" value="Unassembled WGS sequence"/>
</dbReference>
<feature type="domain" description="TonB-dependent receptor plug" evidence="12">
    <location>
        <begin position="208"/>
        <end position="314"/>
    </location>
</feature>
<evidence type="ECO:0000256" key="1">
    <source>
        <dbReference type="ARBA" id="ARBA00004571"/>
    </source>
</evidence>